<proteinExistence type="predicted"/>
<evidence type="ECO:0000259" key="1">
    <source>
        <dbReference type="Pfam" id="PF12773"/>
    </source>
</evidence>
<dbReference type="InterPro" id="IPR025874">
    <property type="entry name" value="DZR"/>
</dbReference>
<comment type="caution">
    <text evidence="2">The sequence shown here is derived from an EMBL/GenBank/DDBJ whole genome shotgun (WGS) entry which is preliminary data.</text>
</comment>
<gene>
    <name evidence="2" type="ORF">MGAL_10B070495</name>
</gene>
<accession>A0A8B6G693</accession>
<reference evidence="2" key="1">
    <citation type="submission" date="2018-11" db="EMBL/GenBank/DDBJ databases">
        <authorList>
            <person name="Alioto T."/>
            <person name="Alioto T."/>
        </authorList>
    </citation>
    <scope>NUCLEOTIDE SEQUENCE</scope>
</reference>
<evidence type="ECO:0000313" key="2">
    <source>
        <dbReference type="EMBL" id="VDI59243.1"/>
    </source>
</evidence>
<dbReference type="EMBL" id="UYJE01007934">
    <property type="protein sequence ID" value="VDI59243.1"/>
    <property type="molecule type" value="Genomic_DNA"/>
</dbReference>
<name>A0A8B6G693_MYTGA</name>
<evidence type="ECO:0000313" key="3">
    <source>
        <dbReference type="Proteomes" id="UP000596742"/>
    </source>
</evidence>
<protein>
    <recommendedName>
        <fullName evidence="1">DZANK-type domain-containing protein</fullName>
    </recommendedName>
</protein>
<feature type="domain" description="DZANK-type" evidence="1">
    <location>
        <begin position="12"/>
        <end position="57"/>
    </location>
</feature>
<organism evidence="2 3">
    <name type="scientific">Mytilus galloprovincialis</name>
    <name type="common">Mediterranean mussel</name>
    <dbReference type="NCBI Taxonomy" id="29158"/>
    <lineage>
        <taxon>Eukaryota</taxon>
        <taxon>Metazoa</taxon>
        <taxon>Spiralia</taxon>
        <taxon>Lophotrochozoa</taxon>
        <taxon>Mollusca</taxon>
        <taxon>Bivalvia</taxon>
        <taxon>Autobranchia</taxon>
        <taxon>Pteriomorphia</taxon>
        <taxon>Mytilida</taxon>
        <taxon>Mytiloidea</taxon>
        <taxon>Mytilidae</taxon>
        <taxon>Mytilinae</taxon>
        <taxon>Mytilus</taxon>
    </lineage>
</organism>
<sequence length="106" mass="11170">MKCKNAFEGKLCGADLEPSAKFCSTCGAVTKDEVNSAICPNCANTVKPTDKFCSKCGGKIDPNLFVPKQYSCKGIHGGKVCGANLSIDDKFCSDCGNATESRGKYV</sequence>
<dbReference type="AlphaFoldDB" id="A0A8B6G693"/>
<keyword evidence="3" id="KW-1185">Reference proteome</keyword>
<dbReference type="OrthoDB" id="6162092at2759"/>
<dbReference type="Proteomes" id="UP000596742">
    <property type="component" value="Unassembled WGS sequence"/>
</dbReference>
<dbReference type="Pfam" id="PF12773">
    <property type="entry name" value="DZR"/>
    <property type="match status" value="1"/>
</dbReference>